<evidence type="ECO:0000256" key="1">
    <source>
        <dbReference type="ARBA" id="ARBA00004370"/>
    </source>
</evidence>
<feature type="transmembrane region" description="Helical" evidence="8">
    <location>
        <begin position="690"/>
        <end position="716"/>
    </location>
</feature>
<keyword evidence="5 8" id="KW-0472">Membrane</keyword>
<keyword evidence="12" id="KW-1185">Reference proteome</keyword>
<comment type="caution">
    <text evidence="7">Lacks conserved residue(s) required for the propagation of feature annotation.</text>
</comment>
<evidence type="ECO:0000256" key="2">
    <source>
        <dbReference type="ARBA" id="ARBA00007200"/>
    </source>
</evidence>
<dbReference type="InterPro" id="IPR046338">
    <property type="entry name" value="GAIN_dom_sf"/>
</dbReference>
<feature type="transmembrane region" description="Helical" evidence="8">
    <location>
        <begin position="508"/>
        <end position="529"/>
    </location>
</feature>
<keyword evidence="4 8" id="KW-1133">Transmembrane helix</keyword>
<dbReference type="GO" id="GO:0016020">
    <property type="term" value="C:membrane"/>
    <property type="evidence" value="ECO:0007669"/>
    <property type="project" value="UniProtKB-SubCell"/>
</dbReference>
<evidence type="ECO:0000256" key="6">
    <source>
        <dbReference type="ARBA" id="ARBA00023157"/>
    </source>
</evidence>
<evidence type="ECO:0000313" key="11">
    <source>
        <dbReference type="EMBL" id="KAK0156326.1"/>
    </source>
</evidence>
<dbReference type="PANTHER" id="PTHR10877:SF197">
    <property type="entry name" value="POLYCYSTIC KIDNEY DISEASE PROTEIN 1-LIKE 2"/>
    <property type="match status" value="1"/>
</dbReference>
<dbReference type="FunFam" id="2.60.60.20:FF:000008">
    <property type="entry name" value="Polycystic kidney disease 1-like 2, isoform CRA_a"/>
    <property type="match status" value="1"/>
</dbReference>
<dbReference type="SMART" id="SM00308">
    <property type="entry name" value="LH2"/>
    <property type="match status" value="1"/>
</dbReference>
<dbReference type="InterPro" id="IPR036392">
    <property type="entry name" value="PLAT/LH2_dom_sf"/>
</dbReference>
<feature type="domain" description="PLAT" evidence="9">
    <location>
        <begin position="303"/>
        <end position="420"/>
    </location>
</feature>
<gene>
    <name evidence="11" type="primary">Pkd1l2</name>
    <name evidence="11" type="ORF">N1851_000363</name>
</gene>
<feature type="transmembrane region" description="Helical" evidence="8">
    <location>
        <begin position="466"/>
        <end position="488"/>
    </location>
</feature>
<evidence type="ECO:0000259" key="10">
    <source>
        <dbReference type="PROSITE" id="PS50221"/>
    </source>
</evidence>
<feature type="transmembrane region" description="Helical" evidence="8">
    <location>
        <begin position="736"/>
        <end position="759"/>
    </location>
</feature>
<dbReference type="InterPro" id="IPR042060">
    <property type="entry name" value="PLAT_polycystin1"/>
</dbReference>
<dbReference type="Pfam" id="PF01477">
    <property type="entry name" value="PLAT"/>
    <property type="match status" value="1"/>
</dbReference>
<comment type="similarity">
    <text evidence="2">Belongs to the polycystin family.</text>
</comment>
<keyword evidence="3 8" id="KW-0812">Transmembrane</keyword>
<dbReference type="InterPro" id="IPR000203">
    <property type="entry name" value="GPS"/>
</dbReference>
<dbReference type="PROSITE" id="PS50095">
    <property type="entry name" value="PLAT"/>
    <property type="match status" value="1"/>
</dbReference>
<evidence type="ECO:0000259" key="9">
    <source>
        <dbReference type="PROSITE" id="PS50095"/>
    </source>
</evidence>
<dbReference type="Gene3D" id="2.60.60.20">
    <property type="entry name" value="PLAT/LH2 domain"/>
    <property type="match status" value="1"/>
</dbReference>
<keyword evidence="6" id="KW-1015">Disulfide bond</keyword>
<comment type="subcellular location">
    <subcellularLocation>
        <location evidence="1">Membrane</location>
    </subcellularLocation>
</comment>
<dbReference type="InterPro" id="IPR001024">
    <property type="entry name" value="PLAT/LH2_dom"/>
</dbReference>
<dbReference type="SMART" id="SM00303">
    <property type="entry name" value="GPS"/>
    <property type="match status" value="1"/>
</dbReference>
<protein>
    <submittedName>
        <fullName evidence="11">Polycystic kidney disease protein 1-like 2</fullName>
    </submittedName>
</protein>
<name>A0AA47NDN6_MERPO</name>
<dbReference type="EMBL" id="JAOPHQ010000013">
    <property type="protein sequence ID" value="KAK0156326.1"/>
    <property type="molecule type" value="Genomic_DNA"/>
</dbReference>
<accession>A0AA47NDN6</accession>
<feature type="transmembrane region" description="Helical" evidence="8">
    <location>
        <begin position="258"/>
        <end position="280"/>
    </location>
</feature>
<evidence type="ECO:0000256" key="8">
    <source>
        <dbReference type="SAM" id="Phobius"/>
    </source>
</evidence>
<evidence type="ECO:0000256" key="4">
    <source>
        <dbReference type="ARBA" id="ARBA00022989"/>
    </source>
</evidence>
<evidence type="ECO:0000256" key="7">
    <source>
        <dbReference type="PROSITE-ProRule" id="PRU00152"/>
    </source>
</evidence>
<sequence>MGRAVFTSEPDGPSVKLPSYSALKSHIHQYSSEIIAQLGFFNRIPHQTNKTIVDNVCSFSLYYEQKPIKLSNLSEMIQILLPNNATGLRNETVEVKAGETLMTSFNVTDTNVTIVFDVKPSTNVSLLLLLAAGSPPNATNASSSILLNQADGYRWMVTPDMLKETPGVWFFKVVPFNTSDDERLEVHFLSFITKCIYWDTDQEEWSMEGCQVGPQSTPMLTECLCNHLTLFGNSFFVMPNSLDLSQTANLFQTITQNYVVLALLCVFYGLYLATMLWAWYSDRRALIRRKITVLEDNHPCASYNYLLSVHTGHRKSAGTSSNVTVRLIGAESESETQNLVDPDKPVLERGAVDMFLLSTPYPLGELRNLHLQHDSSGGQPSWYINKVMVQDMQTHQVFQFLCDCWLSADRGDGAIKKHFNAAKNNEIASFRNIFQNRTSTGFRDEHIWVSIVNPPWRSPFTRAQRVSCCMGLLLCTMAINIAFWNLPADPNSAIMFSVGSMDITWQEVMVGVQSGLLMFPINILIITIFRSIKPRLSVVEKKKKKKEQEIQPPPVTISLILKETEEVVMSLCQSPKNNMCGLEERLESTYQLPLALDKIHQVLLLMQGETESTPHWVFCSRYLLLCLAHLLQCLEKLDVKNFHSPADSQHLFDITNQLLRKAEMVYTCHKAACPIPVTRKKKKISGGCSLPWWFVFLAWFLLLSISGISTFFTLLYGLQYGKEKSIQWVISLGLSLFQSIFILQPLKVIGVAVFFALLLRPVTVEKTEEVETGIFGKNQTAVSVYHVTYQQIQFPCRLQLTATNPFHRAT</sequence>
<dbReference type="Proteomes" id="UP001174136">
    <property type="component" value="Unassembled WGS sequence"/>
</dbReference>
<reference evidence="11" key="1">
    <citation type="journal article" date="2023" name="Front. Mar. Sci.">
        <title>A new Merluccius polli reference genome to investigate the effects of global change in West African waters.</title>
        <authorList>
            <person name="Mateo J.L."/>
            <person name="Blanco-Fernandez C."/>
            <person name="Garcia-Vazquez E."/>
            <person name="Machado-Schiaffino G."/>
        </authorList>
    </citation>
    <scope>NUCLEOTIDE SEQUENCE</scope>
    <source>
        <strain evidence="11">C29</strain>
        <tissue evidence="11">Fin</tissue>
    </source>
</reference>
<proteinExistence type="inferred from homology"/>
<dbReference type="Gene3D" id="2.60.220.50">
    <property type="match status" value="1"/>
</dbReference>
<dbReference type="GO" id="GO:0050982">
    <property type="term" value="P:detection of mechanical stimulus"/>
    <property type="evidence" value="ECO:0007669"/>
    <property type="project" value="TreeGrafter"/>
</dbReference>
<dbReference type="Pfam" id="PF01825">
    <property type="entry name" value="GPS"/>
    <property type="match status" value="1"/>
</dbReference>
<dbReference type="InterPro" id="IPR057244">
    <property type="entry name" value="GAIN_B"/>
</dbReference>
<comment type="caution">
    <text evidence="11">The sequence shown here is derived from an EMBL/GenBank/DDBJ whole genome shotgun (WGS) entry which is preliminary data.</text>
</comment>
<dbReference type="InterPro" id="IPR051223">
    <property type="entry name" value="Polycystin"/>
</dbReference>
<dbReference type="PANTHER" id="PTHR10877">
    <property type="entry name" value="POLYCYSTIN FAMILY MEMBER"/>
    <property type="match status" value="1"/>
</dbReference>
<dbReference type="SUPFAM" id="SSF49723">
    <property type="entry name" value="Lipase/lipooxygenase domain (PLAT/LH2 domain)"/>
    <property type="match status" value="1"/>
</dbReference>
<evidence type="ECO:0000256" key="5">
    <source>
        <dbReference type="ARBA" id="ARBA00023136"/>
    </source>
</evidence>
<dbReference type="PROSITE" id="PS50221">
    <property type="entry name" value="GAIN_B"/>
    <property type="match status" value="1"/>
</dbReference>
<dbReference type="CDD" id="cd01752">
    <property type="entry name" value="PLAT_polycystin"/>
    <property type="match status" value="1"/>
</dbReference>
<dbReference type="GO" id="GO:0005262">
    <property type="term" value="F:calcium channel activity"/>
    <property type="evidence" value="ECO:0007669"/>
    <property type="project" value="TreeGrafter"/>
</dbReference>
<feature type="domain" description="GAIN-B" evidence="10">
    <location>
        <begin position="91"/>
        <end position="244"/>
    </location>
</feature>
<evidence type="ECO:0000256" key="3">
    <source>
        <dbReference type="ARBA" id="ARBA00022692"/>
    </source>
</evidence>
<organism evidence="11 12">
    <name type="scientific">Merluccius polli</name>
    <name type="common">Benguela hake</name>
    <name type="synonym">Merluccius cadenati</name>
    <dbReference type="NCBI Taxonomy" id="89951"/>
    <lineage>
        <taxon>Eukaryota</taxon>
        <taxon>Metazoa</taxon>
        <taxon>Chordata</taxon>
        <taxon>Craniata</taxon>
        <taxon>Vertebrata</taxon>
        <taxon>Euteleostomi</taxon>
        <taxon>Actinopterygii</taxon>
        <taxon>Neopterygii</taxon>
        <taxon>Teleostei</taxon>
        <taxon>Neoteleostei</taxon>
        <taxon>Acanthomorphata</taxon>
        <taxon>Zeiogadaria</taxon>
        <taxon>Gadariae</taxon>
        <taxon>Gadiformes</taxon>
        <taxon>Gadoidei</taxon>
        <taxon>Merlucciidae</taxon>
        <taxon>Merluccius</taxon>
    </lineage>
</organism>
<dbReference type="AlphaFoldDB" id="A0AA47NDN6"/>
<evidence type="ECO:0000313" key="12">
    <source>
        <dbReference type="Proteomes" id="UP001174136"/>
    </source>
</evidence>